<gene>
    <name evidence="7" type="ORF">SBAD_LOCUS6663</name>
</gene>
<evidence type="ECO:0000256" key="4">
    <source>
        <dbReference type="ARBA" id="ARBA00029440"/>
    </source>
</evidence>
<dbReference type="InterPro" id="IPR036188">
    <property type="entry name" value="FAD/NAD-bd_sf"/>
</dbReference>
<dbReference type="Gene3D" id="3.50.50.60">
    <property type="entry name" value="FAD/NAD(P)-binding domain"/>
    <property type="match status" value="1"/>
</dbReference>
<dbReference type="InterPro" id="IPR051394">
    <property type="entry name" value="Glutamate_Synthase"/>
</dbReference>
<dbReference type="EMBL" id="UZAM01009934">
    <property type="protein sequence ID" value="VDP10524.1"/>
    <property type="molecule type" value="Genomic_DNA"/>
</dbReference>
<evidence type="ECO:0000259" key="5">
    <source>
        <dbReference type="Pfam" id="PF07992"/>
    </source>
</evidence>
<dbReference type="OrthoDB" id="4327079at2759"/>
<dbReference type="Proteomes" id="UP000270296">
    <property type="component" value="Unassembled WGS sequence"/>
</dbReference>
<keyword evidence="1" id="KW-0028">Amino-acid biosynthesis</keyword>
<evidence type="ECO:0008006" key="9">
    <source>
        <dbReference type="Google" id="ProtNLM"/>
    </source>
</evidence>
<dbReference type="InterPro" id="IPR028261">
    <property type="entry name" value="DPD_II"/>
</dbReference>
<dbReference type="SUPFAM" id="SSF46548">
    <property type="entry name" value="alpha-helical ferredoxin"/>
    <property type="match status" value="1"/>
</dbReference>
<keyword evidence="2" id="KW-0560">Oxidoreductase</keyword>
<dbReference type="Pfam" id="PF14691">
    <property type="entry name" value="Fer4_20"/>
    <property type="match status" value="1"/>
</dbReference>
<dbReference type="Pfam" id="PF07992">
    <property type="entry name" value="Pyr_redox_2"/>
    <property type="match status" value="1"/>
</dbReference>
<dbReference type="GO" id="GO:0016639">
    <property type="term" value="F:oxidoreductase activity, acting on the CH-NH2 group of donors, NAD or NADP as acceptor"/>
    <property type="evidence" value="ECO:0007669"/>
    <property type="project" value="InterPro"/>
</dbReference>
<proteinExistence type="predicted"/>
<dbReference type="GO" id="GO:0006537">
    <property type="term" value="P:glutamate biosynthetic process"/>
    <property type="evidence" value="ECO:0007669"/>
    <property type="project" value="UniProtKB-KW"/>
</dbReference>
<evidence type="ECO:0000313" key="7">
    <source>
        <dbReference type="EMBL" id="VDP10524.1"/>
    </source>
</evidence>
<keyword evidence="3" id="KW-0314">Glutamate biosynthesis</keyword>
<dbReference type="AlphaFoldDB" id="A0A3P8BWP8"/>
<evidence type="ECO:0000256" key="1">
    <source>
        <dbReference type="ARBA" id="ARBA00022605"/>
    </source>
</evidence>
<evidence type="ECO:0000256" key="3">
    <source>
        <dbReference type="ARBA" id="ARBA00023164"/>
    </source>
</evidence>
<comment type="pathway">
    <text evidence="4">Amino-acid biosynthesis.</text>
</comment>
<feature type="domain" description="Dihydroprymidine dehydrogenase" evidence="6">
    <location>
        <begin position="136"/>
        <end position="244"/>
    </location>
</feature>
<organism evidence="7 8">
    <name type="scientific">Soboliphyme baturini</name>
    <dbReference type="NCBI Taxonomy" id="241478"/>
    <lineage>
        <taxon>Eukaryota</taxon>
        <taxon>Metazoa</taxon>
        <taxon>Ecdysozoa</taxon>
        <taxon>Nematoda</taxon>
        <taxon>Enoplea</taxon>
        <taxon>Dorylaimia</taxon>
        <taxon>Dioctophymatida</taxon>
        <taxon>Dioctophymatoidea</taxon>
        <taxon>Soboliphymatidae</taxon>
        <taxon>Soboliphyme</taxon>
    </lineage>
</organism>
<dbReference type="NCBIfam" id="TIGR01317">
    <property type="entry name" value="GOGAT_sm_gam"/>
    <property type="match status" value="1"/>
</dbReference>
<dbReference type="Gene3D" id="3.40.50.720">
    <property type="entry name" value="NAD(P)-binding Rossmann-like Domain"/>
    <property type="match status" value="1"/>
</dbReference>
<name>A0A3P8BWP8_9BILA</name>
<dbReference type="InterPro" id="IPR023753">
    <property type="entry name" value="FAD/NAD-binding_dom"/>
</dbReference>
<dbReference type="GO" id="GO:0051536">
    <property type="term" value="F:iron-sulfur cluster binding"/>
    <property type="evidence" value="ECO:0007669"/>
    <property type="project" value="InterPro"/>
</dbReference>
<dbReference type="PANTHER" id="PTHR43100:SF1">
    <property type="entry name" value="GLUTAMATE SYNTHASE [NADPH] SMALL CHAIN"/>
    <property type="match status" value="1"/>
</dbReference>
<evidence type="ECO:0000259" key="6">
    <source>
        <dbReference type="Pfam" id="PF14691"/>
    </source>
</evidence>
<dbReference type="Gene3D" id="1.10.1060.10">
    <property type="entry name" value="Alpha-helical ferredoxin"/>
    <property type="match status" value="1"/>
</dbReference>
<protein>
    <recommendedName>
        <fullName evidence="9">4Fe-4S ferredoxin-type domain-containing protein</fullName>
    </recommendedName>
</protein>
<sequence length="487" mass="55029">MHDLFYQVFPKEYKKILEDEKKLARSTSISITNVDQFSDIVEGEDRYPEDILQDTPADTMLQSEGFDSDESEGFMDEPVALDSLVSPFSLADVDIENLVPNKLLHRHTENALDKTRGFIKYPRHKVNYRKPDVRLNDFDEVYNFPEIRGSLKMQAARCMDCGVPFCQGNTGCPLGNIIPRWNDLVFKNNWREALIQLLQTNNFPEFTGRVCPAPCEAACCLAISEDPVTIKNIECSIIEYAFEKDYIKPEPPAFRTGKRIAVVGSGPAGLAAAAQLNKVGHTVLVYERNNRVGGLLQYGIPSMKLSKKVIGRRVTLMEQEGVRFVTDVEVGKDISAKLLMQENDAVLLAIGSTRPRDLPIPGRELKGIHFAMEFLETFQKFQGGYYKEFDEVSAKDRAVVIVGGGDTATDCLSTALRQGAKSVLMFEILPLPPQQRSEQNPWPEWPVVFRIDYGHDEFKTLYKKDPRVFATSAKVRDLRKMNMTVRI</sequence>
<reference evidence="7 8" key="1">
    <citation type="submission" date="2018-11" db="EMBL/GenBank/DDBJ databases">
        <authorList>
            <consortium name="Pathogen Informatics"/>
        </authorList>
    </citation>
    <scope>NUCLEOTIDE SEQUENCE [LARGE SCALE GENOMIC DNA]</scope>
</reference>
<accession>A0A3P8BWP8</accession>
<dbReference type="PANTHER" id="PTHR43100">
    <property type="entry name" value="GLUTAMATE SYNTHASE [NADPH] SMALL CHAIN"/>
    <property type="match status" value="1"/>
</dbReference>
<dbReference type="PRINTS" id="PR00419">
    <property type="entry name" value="ADXRDTASE"/>
</dbReference>
<evidence type="ECO:0000256" key="2">
    <source>
        <dbReference type="ARBA" id="ARBA00023002"/>
    </source>
</evidence>
<dbReference type="InterPro" id="IPR009051">
    <property type="entry name" value="Helical_ferredxn"/>
</dbReference>
<evidence type="ECO:0000313" key="8">
    <source>
        <dbReference type="Proteomes" id="UP000270296"/>
    </source>
</evidence>
<dbReference type="InterPro" id="IPR006005">
    <property type="entry name" value="Glut_synth_ssu1"/>
</dbReference>
<dbReference type="SUPFAM" id="SSF51971">
    <property type="entry name" value="Nucleotide-binding domain"/>
    <property type="match status" value="1"/>
</dbReference>
<keyword evidence="8" id="KW-1185">Reference proteome</keyword>
<feature type="domain" description="FAD/NAD(P)-binding" evidence="5">
    <location>
        <begin position="259"/>
        <end position="430"/>
    </location>
</feature>